<evidence type="ECO:0000313" key="4">
    <source>
        <dbReference type="Proteomes" id="UP000092565"/>
    </source>
</evidence>
<proteinExistence type="predicted"/>
<dbReference type="Proteomes" id="UP000092565">
    <property type="component" value="Chromosome"/>
</dbReference>
<dbReference type="EMBL" id="CP015124">
    <property type="protein sequence ID" value="ANP34940.1"/>
    <property type="molecule type" value="Genomic_DNA"/>
</dbReference>
<dbReference type="AlphaFoldDB" id="A0A1B0ZLD1"/>
<gene>
    <name evidence="2" type="ORF">JL2886_00002</name>
    <name evidence="3" type="ORF">JL2886_03979</name>
</gene>
<dbReference type="RefSeq" id="WP_257784213.1">
    <property type="nucleotide sequence ID" value="NZ_CP015124.1"/>
</dbReference>
<keyword evidence="1" id="KW-1133">Transmembrane helix</keyword>
<keyword evidence="1" id="KW-0812">Transmembrane</keyword>
<protein>
    <submittedName>
        <fullName evidence="2">Uncharacterized protein</fullName>
    </submittedName>
</protein>
<evidence type="ECO:0000313" key="3">
    <source>
        <dbReference type="EMBL" id="ANP38847.1"/>
    </source>
</evidence>
<feature type="transmembrane region" description="Helical" evidence="1">
    <location>
        <begin position="20"/>
        <end position="38"/>
    </location>
</feature>
<reference evidence="2 4" key="1">
    <citation type="submission" date="2016-04" db="EMBL/GenBank/DDBJ databases">
        <authorList>
            <person name="Evans L.H."/>
            <person name="Alamgir A."/>
            <person name="Owens N."/>
            <person name="Weber N.D."/>
            <person name="Virtaneva K."/>
            <person name="Barbian K."/>
            <person name="Babar A."/>
            <person name="Rosenke K."/>
        </authorList>
    </citation>
    <scope>NUCLEOTIDE SEQUENCE [LARGE SCALE GENOMIC DNA]</scope>
    <source>
        <strain evidence="2 4">JL2886</strain>
    </source>
</reference>
<name>A0A1B0ZLD1_9RHOB</name>
<organism evidence="2 4">
    <name type="scientific">Phaeobacter gallaeciensis</name>
    <dbReference type="NCBI Taxonomy" id="60890"/>
    <lineage>
        <taxon>Bacteria</taxon>
        <taxon>Pseudomonadati</taxon>
        <taxon>Pseudomonadota</taxon>
        <taxon>Alphaproteobacteria</taxon>
        <taxon>Rhodobacterales</taxon>
        <taxon>Roseobacteraceae</taxon>
        <taxon>Phaeobacter</taxon>
    </lineage>
</organism>
<keyword evidence="1" id="KW-0472">Membrane</keyword>
<evidence type="ECO:0000256" key="1">
    <source>
        <dbReference type="SAM" id="Phobius"/>
    </source>
</evidence>
<dbReference type="EMBL" id="CP015124">
    <property type="protein sequence ID" value="ANP38847.1"/>
    <property type="molecule type" value="Genomic_DNA"/>
</dbReference>
<sequence length="40" mass="4079">MIAQLKTTLQNAQSTLLQDAIGAGALAVMLVAALHLPGSF</sequence>
<accession>A0A1B0ZLD1</accession>
<dbReference type="PATRIC" id="fig|60890.4.peg.2"/>
<evidence type="ECO:0000313" key="2">
    <source>
        <dbReference type="EMBL" id="ANP34940.1"/>
    </source>
</evidence>
<keyword evidence="4" id="KW-1185">Reference proteome</keyword>